<dbReference type="Gene3D" id="3.30.70.140">
    <property type="entry name" value="Aspartate carbamoyltransferase regulatory subunit, N-terminal domain"/>
    <property type="match status" value="1"/>
</dbReference>
<accession>A0A495AW47</accession>
<evidence type="ECO:0000256" key="7">
    <source>
        <dbReference type="HAMAP-Rule" id="MF_00002"/>
    </source>
</evidence>
<dbReference type="GO" id="GO:0006221">
    <property type="term" value="P:pyrimidine nucleotide biosynthetic process"/>
    <property type="evidence" value="ECO:0007669"/>
    <property type="project" value="UniProtKB-UniRule"/>
</dbReference>
<dbReference type="AlphaFoldDB" id="A0A495AW47"/>
<dbReference type="InterPro" id="IPR036793">
    <property type="entry name" value="Asp_carbatrfase_reg_N_sf"/>
</dbReference>
<evidence type="ECO:0000256" key="2">
    <source>
        <dbReference type="ARBA" id="ARBA00010498"/>
    </source>
</evidence>
<feature type="binding site" evidence="7">
    <location>
        <position position="115"/>
    </location>
    <ligand>
        <name>Zn(2+)</name>
        <dbReference type="ChEBI" id="CHEBI:29105"/>
    </ligand>
</feature>
<sequence length="155" mass="17294">MTEKVYARNVEALKSGTVIDHIPAGQGLRILRLFQLAEYRERVTVGLNLPSGHMGSKDLIKIENVVLSEEQANELALFAPRGTVSVIEDFAVVRKQKLAIPDTVEGIFACPNSNCVSHVEPVQSHFSVRVTEHDTKMKCKYCEKVFSKDIVVDVR</sequence>
<dbReference type="InterPro" id="IPR002801">
    <property type="entry name" value="Asp_carbamoylTrfase_reg"/>
</dbReference>
<dbReference type="NCBIfam" id="TIGR00240">
    <property type="entry name" value="ATCase_reg"/>
    <property type="match status" value="1"/>
</dbReference>
<dbReference type="EMBL" id="JAQQKY010000011">
    <property type="protein sequence ID" value="MDC7692423.1"/>
    <property type="molecule type" value="Genomic_DNA"/>
</dbReference>
<reference evidence="11 12" key="1">
    <citation type="submission" date="2018-10" db="EMBL/GenBank/DDBJ databases">
        <title>Genomic Encyclopedia of Type Strains, Phase IV (KMG-IV): sequencing the most valuable type-strain genomes for metagenomic binning, comparative biology and taxonomic classification.</title>
        <authorList>
            <person name="Goeker M."/>
        </authorList>
    </citation>
    <scope>NUCLEOTIDE SEQUENCE [LARGE SCALE GENOMIC DNA]</scope>
    <source>
        <strain evidence="11 12">DSM 3303</strain>
    </source>
</reference>
<evidence type="ECO:0000313" key="13">
    <source>
        <dbReference type="Proteomes" id="UP001221566"/>
    </source>
</evidence>
<dbReference type="GO" id="GO:0009347">
    <property type="term" value="C:aspartate carbamoyltransferase complex"/>
    <property type="evidence" value="ECO:0007669"/>
    <property type="project" value="InterPro"/>
</dbReference>
<dbReference type="Gene3D" id="2.30.30.20">
    <property type="entry name" value="Aspartate carbamoyltransferase regulatory subunit, C-terminal domain"/>
    <property type="match status" value="1"/>
</dbReference>
<proteinExistence type="inferred from homology"/>
<evidence type="ECO:0000256" key="1">
    <source>
        <dbReference type="ARBA" id="ARBA00002565"/>
    </source>
</evidence>
<dbReference type="GO" id="GO:0016740">
    <property type="term" value="F:transferase activity"/>
    <property type="evidence" value="ECO:0007669"/>
    <property type="project" value="UniProtKB-KW"/>
</dbReference>
<evidence type="ECO:0000256" key="5">
    <source>
        <dbReference type="ARBA" id="ARBA00022833"/>
    </source>
</evidence>
<keyword evidence="5 7" id="KW-0862">Zinc</keyword>
<keyword evidence="11" id="KW-0808">Transferase</keyword>
<comment type="function">
    <text evidence="1 7">Involved in allosteric regulation of aspartate carbamoyltransferase.</text>
</comment>
<feature type="binding site" evidence="7">
    <location>
        <position position="110"/>
    </location>
    <ligand>
        <name>Zn(2+)</name>
        <dbReference type="ChEBI" id="CHEBI:29105"/>
    </ligand>
</feature>
<gene>
    <name evidence="7 10" type="primary">pyrI</name>
    <name evidence="11" type="ORF">C8E02_3411</name>
    <name evidence="10" type="ORF">PQU93_16780</name>
</gene>
<dbReference type="InterPro" id="IPR036792">
    <property type="entry name" value="Asp_carbatrfase_reg_C_sf"/>
</dbReference>
<dbReference type="Proteomes" id="UP001221566">
    <property type="component" value="Unassembled WGS sequence"/>
</dbReference>
<evidence type="ECO:0000256" key="6">
    <source>
        <dbReference type="ARBA" id="ARBA00022975"/>
    </source>
</evidence>
<comment type="caution">
    <text evidence="11">The sequence shown here is derived from an EMBL/GenBank/DDBJ whole genome shotgun (WGS) entry which is preliminary data.</text>
</comment>
<dbReference type="InterPro" id="IPR020542">
    <property type="entry name" value="Asp_carbamoyltrfase_reg_C"/>
</dbReference>
<reference evidence="10 13" key="2">
    <citation type="submission" date="2023-01" db="EMBL/GenBank/DDBJ databases">
        <title>Novel species of the genus Vogesella isolated from rivers.</title>
        <authorList>
            <person name="Lu H."/>
        </authorList>
    </citation>
    <scope>NUCLEOTIDE SEQUENCE [LARGE SCALE GENOMIC DNA]</scope>
    <source>
        <strain evidence="10 13">SH7W</strain>
    </source>
</reference>
<feature type="domain" description="Aspartate carbamoyltransferase regulatory subunit C-terminal" evidence="9">
    <location>
        <begin position="104"/>
        <end position="151"/>
    </location>
</feature>
<protein>
    <recommendedName>
        <fullName evidence="3 7">Aspartate carbamoyltransferase regulatory chain</fullName>
    </recommendedName>
</protein>
<evidence type="ECO:0000313" key="11">
    <source>
        <dbReference type="EMBL" id="RKQ52941.1"/>
    </source>
</evidence>
<dbReference type="Proteomes" id="UP000279384">
    <property type="component" value="Unassembled WGS sequence"/>
</dbReference>
<dbReference type="RefSeq" id="WP_047968234.1">
    <property type="nucleotide sequence ID" value="NZ_JAQQKY010000011.1"/>
</dbReference>
<evidence type="ECO:0000259" key="8">
    <source>
        <dbReference type="Pfam" id="PF01948"/>
    </source>
</evidence>
<dbReference type="SUPFAM" id="SSF57825">
    <property type="entry name" value="Aspartate carbamoyltransferase, Regulatory-chain, C-terminal domain"/>
    <property type="match status" value="1"/>
</dbReference>
<dbReference type="PANTHER" id="PTHR35805">
    <property type="entry name" value="ASPARTATE CARBAMOYLTRANSFERASE REGULATORY CHAIN"/>
    <property type="match status" value="1"/>
</dbReference>
<evidence type="ECO:0000313" key="12">
    <source>
        <dbReference type="Proteomes" id="UP000279384"/>
    </source>
</evidence>
<organism evidence="11 12">
    <name type="scientific">Vogesella indigofera</name>
    <name type="common">Pseudomonas indigofera</name>
    <dbReference type="NCBI Taxonomy" id="45465"/>
    <lineage>
        <taxon>Bacteria</taxon>
        <taxon>Pseudomonadati</taxon>
        <taxon>Pseudomonadota</taxon>
        <taxon>Betaproteobacteria</taxon>
        <taxon>Neisseriales</taxon>
        <taxon>Chromobacteriaceae</taxon>
        <taxon>Vogesella</taxon>
    </lineage>
</organism>
<dbReference type="GO" id="GO:0046872">
    <property type="term" value="F:metal ion binding"/>
    <property type="evidence" value="ECO:0007669"/>
    <property type="project" value="UniProtKB-KW"/>
</dbReference>
<keyword evidence="13" id="KW-1185">Reference proteome</keyword>
<feature type="binding site" evidence="7">
    <location>
        <position position="139"/>
    </location>
    <ligand>
        <name>Zn(2+)</name>
        <dbReference type="ChEBI" id="CHEBI:29105"/>
    </ligand>
</feature>
<feature type="binding site" evidence="7">
    <location>
        <position position="142"/>
    </location>
    <ligand>
        <name>Zn(2+)</name>
        <dbReference type="ChEBI" id="CHEBI:29105"/>
    </ligand>
</feature>
<evidence type="ECO:0000259" key="9">
    <source>
        <dbReference type="Pfam" id="PF02748"/>
    </source>
</evidence>
<dbReference type="HAMAP" id="MF_00002">
    <property type="entry name" value="Asp_carb_tr_reg"/>
    <property type="match status" value="1"/>
</dbReference>
<keyword evidence="6 7" id="KW-0665">Pyrimidine biosynthesis</keyword>
<dbReference type="EMBL" id="RBID01000020">
    <property type="protein sequence ID" value="RKQ52941.1"/>
    <property type="molecule type" value="Genomic_DNA"/>
</dbReference>
<dbReference type="GO" id="GO:0006207">
    <property type="term" value="P:'de novo' pyrimidine nucleobase biosynthetic process"/>
    <property type="evidence" value="ECO:0007669"/>
    <property type="project" value="InterPro"/>
</dbReference>
<keyword evidence="4 7" id="KW-0479">Metal-binding</keyword>
<comment type="cofactor">
    <cofactor evidence="7">
        <name>Zn(2+)</name>
        <dbReference type="ChEBI" id="CHEBI:29105"/>
    </cofactor>
    <text evidence="7">Binds 1 zinc ion per subunit.</text>
</comment>
<evidence type="ECO:0000256" key="4">
    <source>
        <dbReference type="ARBA" id="ARBA00022723"/>
    </source>
</evidence>
<evidence type="ECO:0000313" key="10">
    <source>
        <dbReference type="EMBL" id="MDC7692423.1"/>
    </source>
</evidence>
<evidence type="ECO:0000256" key="3">
    <source>
        <dbReference type="ARBA" id="ARBA00021764"/>
    </source>
</evidence>
<comment type="subunit">
    <text evidence="7">Contains catalytic and regulatory chains.</text>
</comment>
<dbReference type="SUPFAM" id="SSF54893">
    <property type="entry name" value="Aspartate carbamoyltransferase, Regulatory-chain, N-terminal domain"/>
    <property type="match status" value="1"/>
</dbReference>
<dbReference type="Pfam" id="PF01948">
    <property type="entry name" value="PyrI"/>
    <property type="match status" value="1"/>
</dbReference>
<dbReference type="PANTHER" id="PTHR35805:SF1">
    <property type="entry name" value="ASPARTATE CARBAMOYLTRANSFERASE REGULATORY CHAIN"/>
    <property type="match status" value="1"/>
</dbReference>
<dbReference type="InterPro" id="IPR020545">
    <property type="entry name" value="Asp_carbamoyltransf_reg_N"/>
</dbReference>
<feature type="domain" description="Aspartate carbamoyltransferase regulatory subunit N-terminal" evidence="8">
    <location>
        <begin position="9"/>
        <end position="98"/>
    </location>
</feature>
<dbReference type="Pfam" id="PF02748">
    <property type="entry name" value="PyrI_C"/>
    <property type="match status" value="1"/>
</dbReference>
<comment type="similarity">
    <text evidence="2 7">Belongs to the PyrI family.</text>
</comment>
<name>A0A495AW47_VOGIN</name>